<gene>
    <name evidence="2" type="ORF">KPH14_006431</name>
</gene>
<evidence type="ECO:0000313" key="2">
    <source>
        <dbReference type="EMBL" id="KAK2583967.1"/>
    </source>
</evidence>
<sequence length="169" mass="18901">MISELSTGRQDKLWHEANAGDRNARDAEEDEKMEGKKEIGYLQGNMRDPFENSELTVSKRKGQKEENGGCGTRWVSCRQGGEIDNQGQTGGEPGMLTNQSCRSYRLCNIDAPARRDSDIREGLGYAAGGPASGKRGLEVERALHRWRRSRLALTFELDPAILDTMLVWE</sequence>
<dbReference type="Proteomes" id="UP001258017">
    <property type="component" value="Unassembled WGS sequence"/>
</dbReference>
<reference evidence="2" key="1">
    <citation type="submission" date="2021-08" db="EMBL/GenBank/DDBJ databases">
        <authorList>
            <person name="Misof B."/>
            <person name="Oliver O."/>
            <person name="Podsiadlowski L."/>
            <person name="Donath A."/>
            <person name="Peters R."/>
            <person name="Mayer C."/>
            <person name="Rust J."/>
            <person name="Gunkel S."/>
            <person name="Lesny P."/>
            <person name="Martin S."/>
            <person name="Oeyen J.P."/>
            <person name="Petersen M."/>
            <person name="Panagiotis P."/>
            <person name="Wilbrandt J."/>
            <person name="Tanja T."/>
        </authorList>
    </citation>
    <scope>NUCLEOTIDE SEQUENCE</scope>
    <source>
        <strain evidence="2">GBR_01_08_01A</strain>
        <tissue evidence="2">Thorax + abdomen</tissue>
    </source>
</reference>
<feature type="region of interest" description="Disordered" evidence="1">
    <location>
        <begin position="1"/>
        <end position="72"/>
    </location>
</feature>
<feature type="compositionally biased region" description="Basic and acidic residues" evidence="1">
    <location>
        <begin position="9"/>
        <end position="26"/>
    </location>
</feature>
<reference evidence="2" key="2">
    <citation type="journal article" date="2023" name="Commun. Biol.">
        <title>Intrasexual cuticular hydrocarbon dimorphism in a wasp sheds light on hydrocarbon biosynthesis genes in Hymenoptera.</title>
        <authorList>
            <person name="Moris V.C."/>
            <person name="Podsiadlowski L."/>
            <person name="Martin S."/>
            <person name="Oeyen J.P."/>
            <person name="Donath A."/>
            <person name="Petersen M."/>
            <person name="Wilbrandt J."/>
            <person name="Misof B."/>
            <person name="Liedtke D."/>
            <person name="Thamm M."/>
            <person name="Scheiner R."/>
            <person name="Schmitt T."/>
            <person name="Niehuis O."/>
        </authorList>
    </citation>
    <scope>NUCLEOTIDE SEQUENCE</scope>
    <source>
        <strain evidence="2">GBR_01_08_01A</strain>
    </source>
</reference>
<evidence type="ECO:0000256" key="1">
    <source>
        <dbReference type="SAM" id="MobiDB-lite"/>
    </source>
</evidence>
<dbReference type="EMBL" id="JAIFRP010000026">
    <property type="protein sequence ID" value="KAK2583967.1"/>
    <property type="molecule type" value="Genomic_DNA"/>
</dbReference>
<keyword evidence="3" id="KW-1185">Reference proteome</keyword>
<evidence type="ECO:0000313" key="3">
    <source>
        <dbReference type="Proteomes" id="UP001258017"/>
    </source>
</evidence>
<comment type="caution">
    <text evidence="2">The sequence shown here is derived from an EMBL/GenBank/DDBJ whole genome shotgun (WGS) entry which is preliminary data.</text>
</comment>
<protein>
    <submittedName>
        <fullName evidence="2">Uncharacterized protein</fullName>
    </submittedName>
</protein>
<accession>A0AAD9VS13</accession>
<dbReference type="AlphaFoldDB" id="A0AAD9VS13"/>
<proteinExistence type="predicted"/>
<name>A0AAD9VS13_9HYME</name>
<organism evidence="2 3">
    <name type="scientific">Odynerus spinipes</name>
    <dbReference type="NCBI Taxonomy" id="1348599"/>
    <lineage>
        <taxon>Eukaryota</taxon>
        <taxon>Metazoa</taxon>
        <taxon>Ecdysozoa</taxon>
        <taxon>Arthropoda</taxon>
        <taxon>Hexapoda</taxon>
        <taxon>Insecta</taxon>
        <taxon>Pterygota</taxon>
        <taxon>Neoptera</taxon>
        <taxon>Endopterygota</taxon>
        <taxon>Hymenoptera</taxon>
        <taxon>Apocrita</taxon>
        <taxon>Aculeata</taxon>
        <taxon>Vespoidea</taxon>
        <taxon>Vespidae</taxon>
        <taxon>Eumeninae</taxon>
        <taxon>Odynerus</taxon>
    </lineage>
</organism>